<keyword evidence="2" id="KW-0479">Metal-binding</keyword>
<dbReference type="CDD" id="cd03467">
    <property type="entry name" value="Rieske"/>
    <property type="match status" value="1"/>
</dbReference>
<sequence length="163" mass="17134">MPDVPATEHTLEQTEVATDATRRTFVALGIGALGACYAGLIGYPVYQYLATPARKAAAQGAVTQAVLDGADKLPPGSSLMFKFGTTPAMLIHHTDGSWVALGAVCTHLACTVSYEPEQSRIYCACHGGVYDPKTGQNVAGPPPKPLTRYSVEVQDGRIVVTKA</sequence>
<keyword evidence="7" id="KW-0472">Membrane</keyword>
<protein>
    <submittedName>
        <fullName evidence="9">Rieske (2Fe-2S) protein</fullName>
    </submittedName>
</protein>
<keyword evidence="7" id="KW-0812">Transmembrane</keyword>
<dbReference type="InterPro" id="IPR017941">
    <property type="entry name" value="Rieske_2Fe-2S"/>
</dbReference>
<keyword evidence="10" id="KW-1185">Reference proteome</keyword>
<evidence type="ECO:0000256" key="3">
    <source>
        <dbReference type="ARBA" id="ARBA00023004"/>
    </source>
</evidence>
<keyword evidence="4" id="KW-0411">Iron-sulfur</keyword>
<evidence type="ECO:0000256" key="1">
    <source>
        <dbReference type="ARBA" id="ARBA00022714"/>
    </source>
</evidence>
<dbReference type="InterPro" id="IPR014349">
    <property type="entry name" value="Rieske_Fe-S_prot"/>
</dbReference>
<evidence type="ECO:0000256" key="2">
    <source>
        <dbReference type="ARBA" id="ARBA00022723"/>
    </source>
</evidence>
<dbReference type="PROSITE" id="PS51296">
    <property type="entry name" value="RIESKE"/>
    <property type="match status" value="1"/>
</dbReference>
<keyword evidence="1" id="KW-0001">2Fe-2S</keyword>
<evidence type="ECO:0000256" key="4">
    <source>
        <dbReference type="ARBA" id="ARBA00023014"/>
    </source>
</evidence>
<dbReference type="RefSeq" id="WP_211422971.1">
    <property type="nucleotide sequence ID" value="NZ_CP072642.1"/>
</dbReference>
<dbReference type="Proteomes" id="UP000677668">
    <property type="component" value="Chromosome 1"/>
</dbReference>
<feature type="transmembrane region" description="Helical" evidence="7">
    <location>
        <begin position="25"/>
        <end position="46"/>
    </location>
</feature>
<dbReference type="Gene3D" id="2.102.10.10">
    <property type="entry name" value="Rieske [2Fe-2S] iron-sulphur domain"/>
    <property type="match status" value="1"/>
</dbReference>
<keyword evidence="5" id="KW-1015">Disulfide bond</keyword>
<feature type="domain" description="Rieske" evidence="8">
    <location>
        <begin position="65"/>
        <end position="160"/>
    </location>
</feature>
<dbReference type="InterPro" id="IPR036922">
    <property type="entry name" value="Rieske_2Fe-2S_sf"/>
</dbReference>
<reference evidence="9 10" key="1">
    <citation type="submission" date="2021-03" db="EMBL/GenBank/DDBJ databases">
        <title>Genomic and phenotypic characterization of Chloracidobacterium isolates provides evidence for multiple species.</title>
        <authorList>
            <person name="Saini M.K."/>
            <person name="Costas A.M.G."/>
            <person name="Tank M."/>
            <person name="Bryant D.A."/>
        </authorList>
    </citation>
    <scope>NUCLEOTIDE SEQUENCE [LARGE SCALE GENOMIC DNA]</scope>
    <source>
        <strain evidence="9 10">N</strain>
    </source>
</reference>
<accession>A0ABX8B2J8</accession>
<evidence type="ECO:0000313" key="10">
    <source>
        <dbReference type="Proteomes" id="UP000677668"/>
    </source>
</evidence>
<organism evidence="9 10">
    <name type="scientific">Chloracidobacterium sp. N</name>
    <dbReference type="NCBI Taxonomy" id="2821540"/>
    <lineage>
        <taxon>Bacteria</taxon>
        <taxon>Pseudomonadati</taxon>
        <taxon>Acidobacteriota</taxon>
        <taxon>Terriglobia</taxon>
        <taxon>Terriglobales</taxon>
        <taxon>Acidobacteriaceae</taxon>
        <taxon>Chloracidobacterium</taxon>
        <taxon>Chloracidobacterium aggregatum</taxon>
    </lineage>
</organism>
<dbReference type="PRINTS" id="PR00162">
    <property type="entry name" value="RIESKE"/>
</dbReference>
<proteinExistence type="predicted"/>
<keyword evidence="3" id="KW-0408">Iron</keyword>
<comment type="cofactor">
    <cofactor evidence="6">
        <name>[2Fe-2S] cluster</name>
        <dbReference type="ChEBI" id="CHEBI:190135"/>
    </cofactor>
</comment>
<evidence type="ECO:0000313" key="9">
    <source>
        <dbReference type="EMBL" id="QUV94698.1"/>
    </source>
</evidence>
<dbReference type="InterPro" id="IPR005805">
    <property type="entry name" value="Rieske_Fe-S_prot_C"/>
</dbReference>
<keyword evidence="7" id="KW-1133">Transmembrane helix</keyword>
<evidence type="ECO:0000259" key="8">
    <source>
        <dbReference type="PROSITE" id="PS51296"/>
    </source>
</evidence>
<evidence type="ECO:0000256" key="5">
    <source>
        <dbReference type="ARBA" id="ARBA00023157"/>
    </source>
</evidence>
<evidence type="ECO:0000256" key="6">
    <source>
        <dbReference type="ARBA" id="ARBA00034078"/>
    </source>
</evidence>
<evidence type="ECO:0000256" key="7">
    <source>
        <dbReference type="SAM" id="Phobius"/>
    </source>
</evidence>
<name>A0ABX8B2J8_9BACT</name>
<dbReference type="SUPFAM" id="SSF50022">
    <property type="entry name" value="ISP domain"/>
    <property type="match status" value="1"/>
</dbReference>
<gene>
    <name evidence="9" type="ORF">J8C05_04420</name>
</gene>
<dbReference type="PANTHER" id="PTHR10134">
    <property type="entry name" value="CYTOCHROME B-C1 COMPLEX SUBUNIT RIESKE, MITOCHONDRIAL"/>
    <property type="match status" value="1"/>
</dbReference>
<dbReference type="Pfam" id="PF00355">
    <property type="entry name" value="Rieske"/>
    <property type="match status" value="1"/>
</dbReference>
<dbReference type="EMBL" id="CP072642">
    <property type="protein sequence ID" value="QUV94698.1"/>
    <property type="molecule type" value="Genomic_DNA"/>
</dbReference>